<keyword evidence="2" id="KW-0812">Transmembrane</keyword>
<feature type="transmembrane region" description="Helical" evidence="2">
    <location>
        <begin position="16"/>
        <end position="36"/>
    </location>
</feature>
<evidence type="ECO:0000313" key="4">
    <source>
        <dbReference type="Proteomes" id="UP000617628"/>
    </source>
</evidence>
<gene>
    <name evidence="3" type="ORF">JIN87_09730</name>
</gene>
<sequence>MPLILLKFAKWFLGKGIVWATVAALAIGVFALWIFVKRSYSDEGERVAELSQLQERASVVYAELETSHKRLIELGEEIESARRNIEALERAIEFRDGILKSIERLFTMSSEERAEVEAELEQAKADRLTEIERRKKLTSEQSQERIDRIAFSDEARGLEGRISELEGESSRFVEHLEEAWVRMKPYLVVALASAILLPVLWKLFAFYLWAPVLAIAGPIRLWKETLPLPELSEAGVSASVNLEKGQKLWVKESYLQASDECLSKQTRFVLDWSIPATCLAAGLTEMVEFSGMDGNAGNVTVSPQRRAELEVAIVEIPEGGKMVIRPSSVAGLISRSGERVKITRRWRLFHPQAWLSFQFRYFIFEGASAVVVSGVRGVRFEEMNTGSEQGRRSNQIATIGFTPDLGYGVVRAETFWSYFRGFNPLFDDVFRGKGAFICQEITEEEANQASRFWRGLWSGVLKVLGV</sequence>
<evidence type="ECO:0000313" key="3">
    <source>
        <dbReference type="EMBL" id="MBK1877149.1"/>
    </source>
</evidence>
<dbReference type="RefSeq" id="WP_200355363.1">
    <property type="nucleotide sequence ID" value="NZ_JAENIL010000015.1"/>
</dbReference>
<name>A0A934S0D4_9BACT</name>
<feature type="transmembrane region" description="Helical" evidence="2">
    <location>
        <begin position="186"/>
        <end position="210"/>
    </location>
</feature>
<proteinExistence type="predicted"/>
<keyword evidence="2" id="KW-0472">Membrane</keyword>
<evidence type="ECO:0000256" key="2">
    <source>
        <dbReference type="SAM" id="Phobius"/>
    </source>
</evidence>
<dbReference type="Proteomes" id="UP000617628">
    <property type="component" value="Unassembled WGS sequence"/>
</dbReference>
<comment type="caution">
    <text evidence="3">The sequence shown here is derived from an EMBL/GenBank/DDBJ whole genome shotgun (WGS) entry which is preliminary data.</text>
</comment>
<evidence type="ECO:0000256" key="1">
    <source>
        <dbReference type="SAM" id="Coils"/>
    </source>
</evidence>
<organism evidence="3 4">
    <name type="scientific">Pelagicoccus mobilis</name>
    <dbReference type="NCBI Taxonomy" id="415221"/>
    <lineage>
        <taxon>Bacteria</taxon>
        <taxon>Pseudomonadati</taxon>
        <taxon>Verrucomicrobiota</taxon>
        <taxon>Opitutia</taxon>
        <taxon>Puniceicoccales</taxon>
        <taxon>Pelagicoccaceae</taxon>
        <taxon>Pelagicoccus</taxon>
    </lineage>
</organism>
<feature type="coiled-coil region" evidence="1">
    <location>
        <begin position="64"/>
        <end position="133"/>
    </location>
</feature>
<protein>
    <submittedName>
        <fullName evidence="3">Uncharacterized protein</fullName>
    </submittedName>
</protein>
<dbReference type="EMBL" id="JAENIL010000015">
    <property type="protein sequence ID" value="MBK1877149.1"/>
    <property type="molecule type" value="Genomic_DNA"/>
</dbReference>
<keyword evidence="2" id="KW-1133">Transmembrane helix</keyword>
<keyword evidence="1" id="KW-0175">Coiled coil</keyword>
<keyword evidence="4" id="KW-1185">Reference proteome</keyword>
<accession>A0A934S0D4</accession>
<dbReference type="AlphaFoldDB" id="A0A934S0D4"/>
<reference evidence="3" key="1">
    <citation type="submission" date="2021-01" db="EMBL/GenBank/DDBJ databases">
        <title>Modified the classification status of verrucomicrobia.</title>
        <authorList>
            <person name="Feng X."/>
        </authorList>
    </citation>
    <scope>NUCLEOTIDE SEQUENCE</scope>
    <source>
        <strain evidence="3">KCTC 13126</strain>
    </source>
</reference>